<evidence type="ECO:0000256" key="1">
    <source>
        <dbReference type="SAM" id="MobiDB-lite"/>
    </source>
</evidence>
<evidence type="ECO:0000313" key="3">
    <source>
        <dbReference type="EMBL" id="PAA53757.1"/>
    </source>
</evidence>
<protein>
    <recommendedName>
        <fullName evidence="2">PiggyBac transposable element-derived protein domain-containing protein</fullName>
    </recommendedName>
</protein>
<dbReference type="OrthoDB" id="6143638at2759"/>
<evidence type="ECO:0000259" key="2">
    <source>
        <dbReference type="Pfam" id="PF13843"/>
    </source>
</evidence>
<feature type="compositionally biased region" description="Low complexity" evidence="1">
    <location>
        <begin position="52"/>
        <end position="76"/>
    </location>
</feature>
<evidence type="ECO:0000313" key="4">
    <source>
        <dbReference type="Proteomes" id="UP000215902"/>
    </source>
</evidence>
<sequence length="567" mass="64197">MARSTREAKSCALERILGREMNMPDAQIDLEESDKEEHLSDIEEAELEVALSDASDGSSSSCSRPESPEPAAQAEAVGHRYVSPSGQAWSTNPPARCGQRPAGNILRLRPGITQFATARLHDEESAFKLLFDADMVDTIVVETNREATRVLGQAWLPTTRVEMYGYIGLCFLRGVFKGNMESIEELWSADCGRKIFAETMSLSRFKSLLRFLRFDNRETRAARLQRDKLAAVRLLLDGLVSNSQRSYVPSGAVTVDEQLFPYRGRCRYIQYMPMKPAKYGLKFWCLNDAANAYCWNLQMYVGREEDREVSLGEHVVLRLAEGLRGSGMGITVDNFFCSLSLARRLQRWNLTLLGSMRSHRREVPLQMRSCRNRQLHSTEFVYTEEDKIQLAAYKAKPNKLVLILSSQHSSPAVSAHPAQKPQVILDYNATKGGTDLMDQMTSCYSTKYKSRRWHVPVFCNLLNIAGLNSFLLHQTVFPNRFANAPHRRRLYLVALGRALTQPLRYQVEAGRNPPATVPVHGVQRGRCHMCGRSKDRKTRTRCTHCDRFCCAEHLQEICLACTGDMPE</sequence>
<dbReference type="STRING" id="282301.A0A267DYR7"/>
<feature type="region of interest" description="Disordered" evidence="1">
    <location>
        <begin position="48"/>
        <end position="78"/>
    </location>
</feature>
<feature type="region of interest" description="Disordered" evidence="1">
    <location>
        <begin position="1"/>
        <end position="27"/>
    </location>
</feature>
<dbReference type="EMBL" id="NIVC01003029">
    <property type="protein sequence ID" value="PAA53757.1"/>
    <property type="molecule type" value="Genomic_DNA"/>
</dbReference>
<dbReference type="Proteomes" id="UP000215902">
    <property type="component" value="Unassembled WGS sequence"/>
</dbReference>
<dbReference type="AlphaFoldDB" id="A0A267DYR7"/>
<dbReference type="InterPro" id="IPR029526">
    <property type="entry name" value="PGBD"/>
</dbReference>
<keyword evidence="4" id="KW-1185">Reference proteome</keyword>
<proteinExistence type="predicted"/>
<comment type="caution">
    <text evidence="3">The sequence shown here is derived from an EMBL/GenBank/DDBJ whole genome shotgun (WGS) entry which is preliminary data.</text>
</comment>
<accession>A0A267DYR7</accession>
<gene>
    <name evidence="3" type="ORF">BOX15_Mlig004292g1</name>
</gene>
<dbReference type="PANTHER" id="PTHR46599:SF6">
    <property type="entry name" value="DUAL SPECIFICITY PHOSPHATASE 26"/>
    <property type="match status" value="1"/>
</dbReference>
<dbReference type="PANTHER" id="PTHR46599">
    <property type="entry name" value="PIGGYBAC TRANSPOSABLE ELEMENT-DERIVED PROTEIN 4"/>
    <property type="match status" value="1"/>
</dbReference>
<reference evidence="3 4" key="1">
    <citation type="submission" date="2017-06" db="EMBL/GenBank/DDBJ databases">
        <title>A platform for efficient transgenesis in Macrostomum lignano, a flatworm model organism for stem cell research.</title>
        <authorList>
            <person name="Berezikov E."/>
        </authorList>
    </citation>
    <scope>NUCLEOTIDE SEQUENCE [LARGE SCALE GENOMIC DNA]</scope>
    <source>
        <strain evidence="3">DV1</strain>
        <tissue evidence="3">Whole organism</tissue>
    </source>
</reference>
<dbReference type="Pfam" id="PF13843">
    <property type="entry name" value="DDE_Tnp_1_7"/>
    <property type="match status" value="1"/>
</dbReference>
<feature type="domain" description="PiggyBac transposable element-derived protein" evidence="2">
    <location>
        <begin position="125"/>
        <end position="470"/>
    </location>
</feature>
<organism evidence="3 4">
    <name type="scientific">Macrostomum lignano</name>
    <dbReference type="NCBI Taxonomy" id="282301"/>
    <lineage>
        <taxon>Eukaryota</taxon>
        <taxon>Metazoa</taxon>
        <taxon>Spiralia</taxon>
        <taxon>Lophotrochozoa</taxon>
        <taxon>Platyhelminthes</taxon>
        <taxon>Rhabditophora</taxon>
        <taxon>Macrostomorpha</taxon>
        <taxon>Macrostomida</taxon>
        <taxon>Macrostomidae</taxon>
        <taxon>Macrostomum</taxon>
    </lineage>
</organism>
<name>A0A267DYR7_9PLAT</name>